<dbReference type="Proteomes" id="UP000293360">
    <property type="component" value="Unassembled WGS sequence"/>
</dbReference>
<evidence type="ECO:0000256" key="1">
    <source>
        <dbReference type="ARBA" id="ARBA00004141"/>
    </source>
</evidence>
<sequence length="173" mass="19551">MAIGAILQTSPSNVPHMIVGRIFTGTGKGINTANVAMWETVRSKSTTEAPCGLRDEYEHHRLLSEQLDQLQEEHEWFIAHEREKEATEILADVENKPIDDPETIADHQEVDFSVEYERQNATRWWDPLRGRAKATVSLPTRYAFYPETANCTLVNIDAYTAGTRPCSSSATWT</sequence>
<comment type="caution">
    <text evidence="2">The sequence shown here is derived from an EMBL/GenBank/DDBJ whole genome shotgun (WGS) entry which is preliminary data.</text>
</comment>
<dbReference type="GO" id="GO:0005351">
    <property type="term" value="F:carbohydrate:proton symporter activity"/>
    <property type="evidence" value="ECO:0007669"/>
    <property type="project" value="TreeGrafter"/>
</dbReference>
<gene>
    <name evidence="2" type="ORF">DL764_005588</name>
</gene>
<reference evidence="2 3" key="1">
    <citation type="submission" date="2018-06" db="EMBL/GenBank/DDBJ databases">
        <title>Complete Genomes of Monosporascus.</title>
        <authorList>
            <person name="Robinson A.J."/>
            <person name="Natvig D.O."/>
        </authorList>
    </citation>
    <scope>NUCLEOTIDE SEQUENCE [LARGE SCALE GENOMIC DNA]</scope>
    <source>
        <strain evidence="2 3">CBS 110550</strain>
    </source>
</reference>
<dbReference type="OrthoDB" id="4771756at2759"/>
<evidence type="ECO:0000313" key="2">
    <source>
        <dbReference type="EMBL" id="RYP02825.1"/>
    </source>
</evidence>
<dbReference type="GO" id="GO:0016020">
    <property type="term" value="C:membrane"/>
    <property type="evidence" value="ECO:0007669"/>
    <property type="project" value="UniProtKB-SubCell"/>
</dbReference>
<dbReference type="PANTHER" id="PTHR48022:SF26">
    <property type="entry name" value="MAJOR FACILITATOR SUPERFAMILY (MFS) PROFILE DOMAIN-CONTAINING PROTEIN-RELATED"/>
    <property type="match status" value="1"/>
</dbReference>
<keyword evidence="3" id="KW-1185">Reference proteome</keyword>
<proteinExistence type="predicted"/>
<dbReference type="STRING" id="155417.A0A4Q4T8H7"/>
<comment type="subcellular location">
    <subcellularLocation>
        <location evidence="1">Membrane</location>
        <topology evidence="1">Multi-pass membrane protein</topology>
    </subcellularLocation>
</comment>
<dbReference type="PANTHER" id="PTHR48022">
    <property type="entry name" value="PLASTIDIC GLUCOSE TRANSPORTER 4"/>
    <property type="match status" value="1"/>
</dbReference>
<name>A0A4Q4T8H7_9PEZI</name>
<dbReference type="InterPro" id="IPR050360">
    <property type="entry name" value="MFS_Sugar_Transporters"/>
</dbReference>
<dbReference type="EMBL" id="QJNU01000299">
    <property type="protein sequence ID" value="RYP02825.1"/>
    <property type="molecule type" value="Genomic_DNA"/>
</dbReference>
<accession>A0A4Q4T8H7</accession>
<evidence type="ECO:0000313" key="3">
    <source>
        <dbReference type="Proteomes" id="UP000293360"/>
    </source>
</evidence>
<organism evidence="2 3">
    <name type="scientific">Monosporascus ibericus</name>
    <dbReference type="NCBI Taxonomy" id="155417"/>
    <lineage>
        <taxon>Eukaryota</taxon>
        <taxon>Fungi</taxon>
        <taxon>Dikarya</taxon>
        <taxon>Ascomycota</taxon>
        <taxon>Pezizomycotina</taxon>
        <taxon>Sordariomycetes</taxon>
        <taxon>Xylariomycetidae</taxon>
        <taxon>Xylariales</taxon>
        <taxon>Xylariales incertae sedis</taxon>
        <taxon>Monosporascus</taxon>
    </lineage>
</organism>
<dbReference type="AlphaFoldDB" id="A0A4Q4T8H7"/>
<protein>
    <submittedName>
        <fullName evidence="2">Uncharacterized protein</fullName>
    </submittedName>
</protein>